<dbReference type="EMBL" id="OMOF01000401">
    <property type="protein sequence ID" value="SPF49632.1"/>
    <property type="molecule type" value="Genomic_DNA"/>
</dbReference>
<dbReference type="Proteomes" id="UP000238916">
    <property type="component" value="Unassembled WGS sequence"/>
</dbReference>
<organism evidence="1 2">
    <name type="scientific">Candidatus Desulfosporosinus infrequens</name>
    <dbReference type="NCBI Taxonomy" id="2043169"/>
    <lineage>
        <taxon>Bacteria</taxon>
        <taxon>Bacillati</taxon>
        <taxon>Bacillota</taxon>
        <taxon>Clostridia</taxon>
        <taxon>Eubacteriales</taxon>
        <taxon>Desulfitobacteriaceae</taxon>
        <taxon>Desulfosporosinus</taxon>
    </lineage>
</organism>
<protein>
    <submittedName>
        <fullName evidence="1">Uncharacterized protein</fullName>
    </submittedName>
</protein>
<evidence type="ECO:0000313" key="1">
    <source>
        <dbReference type="EMBL" id="SPF49632.1"/>
    </source>
</evidence>
<accession>A0A2U3LCM8</accession>
<name>A0A2U3LCM8_9FIRM</name>
<evidence type="ECO:0000313" key="2">
    <source>
        <dbReference type="Proteomes" id="UP000238916"/>
    </source>
</evidence>
<sequence length="41" mass="4592">MIRCFVSIVITVISVKGFLALYSNKGLPEEKDIDIILILIL</sequence>
<proteinExistence type="predicted"/>
<reference evidence="2" key="1">
    <citation type="submission" date="2018-02" db="EMBL/GenBank/DDBJ databases">
        <authorList>
            <person name="Hausmann B."/>
        </authorList>
    </citation>
    <scope>NUCLEOTIDE SEQUENCE [LARGE SCALE GENOMIC DNA]</scope>
    <source>
        <strain evidence="2">Peat soil MAG SbF1</strain>
    </source>
</reference>
<gene>
    <name evidence="1" type="ORF">SBF1_460012</name>
</gene>
<dbReference type="AlphaFoldDB" id="A0A2U3LCM8"/>